<sequence length="303" mass="33528">MSEKVVSFGAGYSGIGIAYKLLKYTKPKAEGFRGILVSPPAHNFWNLATIRGVVKGEFEDEPYSTTLGLASHNIETASSLLWAKRPKSTFGRTVPRSRHNQDQRQSTISGNGPTGIKSPRETASYFGTRRDITLIVERDLPLSSLMTPIRKSTPSELVKLGIRLIGSARIVDAHALGIQTMVELLTPIALRWTSTCLYKLLDDRGDIKLEKTLRLVGLGNVWGVSDIRDLETKQLIDSERQTHQLICNLNTTEYGVRELGSAISLQVFIVIDRRKGAGPYSWAKAPVFGISALKGKTFFPENR</sequence>
<keyword evidence="3" id="KW-1185">Reference proteome</keyword>
<dbReference type="Proteomes" id="UP001160390">
    <property type="component" value="Unassembled WGS sequence"/>
</dbReference>
<feature type="region of interest" description="Disordered" evidence="1">
    <location>
        <begin position="89"/>
        <end position="121"/>
    </location>
</feature>
<dbReference type="AlphaFoldDB" id="A0AA35LSZ7"/>
<name>A0AA35LSZ7_9HYPO</name>
<proteinExistence type="predicted"/>
<evidence type="ECO:0000313" key="2">
    <source>
        <dbReference type="EMBL" id="CAI6065382.1"/>
    </source>
</evidence>
<gene>
    <name evidence="2" type="ORF">CCHLO57077_00011829</name>
</gene>
<organism evidence="2 3">
    <name type="scientific">Clonostachys chloroleuca</name>
    <dbReference type="NCBI Taxonomy" id="1926264"/>
    <lineage>
        <taxon>Eukaryota</taxon>
        <taxon>Fungi</taxon>
        <taxon>Dikarya</taxon>
        <taxon>Ascomycota</taxon>
        <taxon>Pezizomycotina</taxon>
        <taxon>Sordariomycetes</taxon>
        <taxon>Hypocreomycetidae</taxon>
        <taxon>Hypocreales</taxon>
        <taxon>Bionectriaceae</taxon>
        <taxon>Clonostachys</taxon>
    </lineage>
</organism>
<evidence type="ECO:0000313" key="3">
    <source>
        <dbReference type="Proteomes" id="UP001160390"/>
    </source>
</evidence>
<comment type="caution">
    <text evidence="2">The sequence shown here is derived from an EMBL/GenBank/DDBJ whole genome shotgun (WGS) entry which is preliminary data.</text>
</comment>
<reference evidence="2" key="1">
    <citation type="submission" date="2023-01" db="EMBL/GenBank/DDBJ databases">
        <authorList>
            <person name="Piombo E."/>
        </authorList>
    </citation>
    <scope>NUCLEOTIDE SEQUENCE</scope>
</reference>
<evidence type="ECO:0000256" key="1">
    <source>
        <dbReference type="SAM" id="MobiDB-lite"/>
    </source>
</evidence>
<protein>
    <submittedName>
        <fullName evidence="2">Uncharacterized protein</fullName>
    </submittedName>
</protein>
<dbReference type="EMBL" id="CABFNP030000619">
    <property type="protein sequence ID" value="CAI6065382.1"/>
    <property type="molecule type" value="Genomic_DNA"/>
</dbReference>
<accession>A0AA35LSZ7</accession>